<evidence type="ECO:0000256" key="1">
    <source>
        <dbReference type="SAM" id="MobiDB-lite"/>
    </source>
</evidence>
<dbReference type="AlphaFoldDB" id="A0A9N7U3B3"/>
<keyword evidence="3" id="KW-1185">Reference proteome</keyword>
<proteinExistence type="predicted"/>
<organism evidence="2 3">
    <name type="scientific">Pleuronectes platessa</name>
    <name type="common">European plaice</name>
    <dbReference type="NCBI Taxonomy" id="8262"/>
    <lineage>
        <taxon>Eukaryota</taxon>
        <taxon>Metazoa</taxon>
        <taxon>Chordata</taxon>
        <taxon>Craniata</taxon>
        <taxon>Vertebrata</taxon>
        <taxon>Euteleostomi</taxon>
        <taxon>Actinopterygii</taxon>
        <taxon>Neopterygii</taxon>
        <taxon>Teleostei</taxon>
        <taxon>Neoteleostei</taxon>
        <taxon>Acanthomorphata</taxon>
        <taxon>Carangaria</taxon>
        <taxon>Pleuronectiformes</taxon>
        <taxon>Pleuronectoidei</taxon>
        <taxon>Pleuronectidae</taxon>
        <taxon>Pleuronectes</taxon>
    </lineage>
</organism>
<gene>
    <name evidence="2" type="ORF">PLEPLA_LOCUS10464</name>
</gene>
<dbReference type="Proteomes" id="UP001153269">
    <property type="component" value="Unassembled WGS sequence"/>
</dbReference>
<comment type="caution">
    <text evidence="2">The sequence shown here is derived from an EMBL/GenBank/DDBJ whole genome shotgun (WGS) entry which is preliminary data.</text>
</comment>
<evidence type="ECO:0000313" key="3">
    <source>
        <dbReference type="Proteomes" id="UP001153269"/>
    </source>
</evidence>
<reference evidence="2" key="1">
    <citation type="submission" date="2020-03" db="EMBL/GenBank/DDBJ databases">
        <authorList>
            <person name="Weist P."/>
        </authorList>
    </citation>
    <scope>NUCLEOTIDE SEQUENCE</scope>
</reference>
<feature type="compositionally biased region" description="Low complexity" evidence="1">
    <location>
        <begin position="79"/>
        <end position="94"/>
    </location>
</feature>
<sequence length="149" mass="16516">MEDTETFSDSLLAQEEDDEERRYAHTIIGRSPFTYEFKKLLEESKTCEVTGANIRRGLPKISLFFHPAEGGRLLSFSNPSKASRLSSLSSPTSPRGGAWLIQLPSLSNPQPEVRGAAPSSPFKEISSPFKFYKTPHSDAMSCRKTSTSI</sequence>
<protein>
    <submittedName>
        <fullName evidence="2">Uncharacterized protein</fullName>
    </submittedName>
</protein>
<dbReference type="EMBL" id="CADEAL010000591">
    <property type="protein sequence ID" value="CAB1422548.1"/>
    <property type="molecule type" value="Genomic_DNA"/>
</dbReference>
<feature type="region of interest" description="Disordered" evidence="1">
    <location>
        <begin position="79"/>
        <end position="103"/>
    </location>
</feature>
<accession>A0A9N7U3B3</accession>
<evidence type="ECO:0000313" key="2">
    <source>
        <dbReference type="EMBL" id="CAB1422548.1"/>
    </source>
</evidence>
<name>A0A9N7U3B3_PLEPL</name>